<sequence length="477" mass="53592">MNRNTPINVHELLKTQVFSEDITPHSRNSSNSGTGNKHNDKYMFFEQNRPYSQQTFGVSDSYLILDSFTKAAASELEFGILSWNIQTQGPTNVDQGIIGAMRLLGNVIEIELGSFTLPILKEGRYPINTLIEQRLNTSNISLIQNNDSGENLIPVLPLNQIPSESQAYTTSTHSPWLNNPLSQTPFGGQITIQLKEAGSQAYSGGHISGSLHHFIFQIQYDANKISPNSTNVIPMSEGTNIYIFTEPIIDFNTITLLFRNPDYPIYFEPDIINCDIICDFINSINGNYFLQFYYKDHNLLTEDRIYLKNAKTGIQNLDAYLNSADGLLVGNSPTEGGTSQNDPTGTVLSNTDIFYLDPFVAFNQSFLITTNIYIVKIDILNILKIEAIIIFSFGEKKITLELPLNTTTTITDNFNINNVWYGTYTINVTDTNTATGTATINRLIIYNSPVYIAKRRIRIPIRLRTIVNKVTNYITPI</sequence>
<evidence type="ECO:0000313" key="2">
    <source>
        <dbReference type="EMBL" id="QHT86373.1"/>
    </source>
</evidence>
<name>A0A6C0I2J8_9ZZZZ</name>
<proteinExistence type="predicted"/>
<dbReference type="AlphaFoldDB" id="A0A6C0I2J8"/>
<dbReference type="EMBL" id="MN740067">
    <property type="protein sequence ID" value="QHT86373.1"/>
    <property type="molecule type" value="Genomic_DNA"/>
</dbReference>
<feature type="compositionally biased region" description="Polar residues" evidence="1">
    <location>
        <begin position="25"/>
        <end position="36"/>
    </location>
</feature>
<evidence type="ECO:0000256" key="1">
    <source>
        <dbReference type="SAM" id="MobiDB-lite"/>
    </source>
</evidence>
<reference evidence="2" key="1">
    <citation type="journal article" date="2020" name="Nature">
        <title>Giant virus diversity and host interactions through global metagenomics.</title>
        <authorList>
            <person name="Schulz F."/>
            <person name="Roux S."/>
            <person name="Paez-Espino D."/>
            <person name="Jungbluth S."/>
            <person name="Walsh D.A."/>
            <person name="Denef V.J."/>
            <person name="McMahon K.D."/>
            <person name="Konstantinidis K.T."/>
            <person name="Eloe-Fadrosh E.A."/>
            <person name="Kyrpides N.C."/>
            <person name="Woyke T."/>
        </authorList>
    </citation>
    <scope>NUCLEOTIDE SEQUENCE</scope>
    <source>
        <strain evidence="2">GVMAG-M-3300023184-186</strain>
    </source>
</reference>
<feature type="region of interest" description="Disordered" evidence="1">
    <location>
        <begin position="20"/>
        <end position="40"/>
    </location>
</feature>
<protein>
    <submittedName>
        <fullName evidence="2">Uncharacterized protein</fullName>
    </submittedName>
</protein>
<accession>A0A6C0I2J8</accession>
<organism evidence="2">
    <name type="scientific">viral metagenome</name>
    <dbReference type="NCBI Taxonomy" id="1070528"/>
    <lineage>
        <taxon>unclassified sequences</taxon>
        <taxon>metagenomes</taxon>
        <taxon>organismal metagenomes</taxon>
    </lineage>
</organism>